<dbReference type="FunFam" id="3.30.70.270:FF:000001">
    <property type="entry name" value="Diguanylate cyclase domain protein"/>
    <property type="match status" value="1"/>
</dbReference>
<name>A0A3L7K1E4_9BACI</name>
<dbReference type="EMBL" id="RCVZ01000004">
    <property type="protein sequence ID" value="RLQ96174.1"/>
    <property type="molecule type" value="Genomic_DNA"/>
</dbReference>
<feature type="domain" description="PAC" evidence="3">
    <location>
        <begin position="441"/>
        <end position="493"/>
    </location>
</feature>
<dbReference type="OrthoDB" id="9759607at2"/>
<dbReference type="Gene3D" id="3.20.20.450">
    <property type="entry name" value="EAL domain"/>
    <property type="match status" value="1"/>
</dbReference>
<dbReference type="SMART" id="SM00091">
    <property type="entry name" value="PAS"/>
    <property type="match status" value="3"/>
</dbReference>
<dbReference type="Gene3D" id="3.30.450.20">
    <property type="entry name" value="PAS domain"/>
    <property type="match status" value="3"/>
</dbReference>
<dbReference type="InterPro" id="IPR013655">
    <property type="entry name" value="PAS_fold_3"/>
</dbReference>
<feature type="transmembrane region" description="Helical" evidence="1">
    <location>
        <begin position="209"/>
        <end position="229"/>
    </location>
</feature>
<dbReference type="NCBIfam" id="TIGR00254">
    <property type="entry name" value="GGDEF"/>
    <property type="match status" value="1"/>
</dbReference>
<sequence>MEHIPVTYSPFILVVLSVLIPLVGAYTFFEIYLLLINRALSRKQLLSGAIILGVSIWSAAATSIISIEGGQSFQLDWLIGSLLLVFASAFLSLWSISKAPRTVYLYVFSGFLLSIAIIGAQMMLDKSLIGIHIFNNDQSFWLISGVVCAINISNMVIFFYILARNVSILKYWLTLFLSISIFAMNYLTLSTSTLGIDSSTYNGYSIHENNLVFIILSSMFIVVGILLMISQFKQKQWENQAAWKNVQLQSLFKQNPDGIIIFNKDGRVVSANPASCKITGFSFNDSNGQEFTKFISTTDIQMATKYFKESINGKIQQFEILSYHKNGRELMLRVQSFPIMNDQKITGIYVIFQDMTALHSLQSDLMEKEEHYRLVSENMSDLVSVLNNKGKIEFVSPSHQKILGYPPDFLDGLQINHFIHPDDFHVLLSKYKVMMKSKEPVLANYRLLHQSGHYIPTESYVVPILDEEKQLQKMLVSSRDITERKKYEEELLDSETKYRVIAEYSYDLIRVIDPSGIVRYASPSHESILGYSAEEIIGAKFNQNIHPDDFEEVSGRFYRNLKMVKHEILEYRMKCKGGEWIWVEAHCNPVYDTQGYFKHYVIVSRNISERKAYEAQLEQLAFYDLLTEIPNRRLFQSEFTALIDHASANNGSFALFLLDCDRFKWVNDTFGHDTGDALLRCFVRRIKKILSKGDIFARLGGDEFAIILTDVHLQHEVEIFAKRMVESLQKSWEVNGHEFVTTSSIGISLFPKDGNSINQLMAHADQALYQAKEFGRNNHQYYSLEMEKKLTRKLDIENGLKTALKQERFHLVYQPQVLLSNGEIIGVEVLLRYTHPDLGPISPAEFIPLCEQSGMIDEVTHWVLSNAFHQQKLWEKSGFPPLKMAINISPITFEKKVFVESVERMLVEFDITPELIEFEITEDAFMHFTQEVKEAIVALKSMGIHIALDDFGSGYSSLKQLKELPIDKIKIDRTFIQNVPAMKRDQAIIESILSLTLKLNNEIICEGIETKEQVDYLLAQNCLYGQGYYFSRPLLAMDLVENWLEKAVLQ</sequence>
<dbReference type="PROSITE" id="PS50112">
    <property type="entry name" value="PAS"/>
    <property type="match status" value="3"/>
</dbReference>
<organism evidence="6 7">
    <name type="scientific">Falsibacillus albus</name>
    <dbReference type="NCBI Taxonomy" id="2478915"/>
    <lineage>
        <taxon>Bacteria</taxon>
        <taxon>Bacillati</taxon>
        <taxon>Bacillota</taxon>
        <taxon>Bacilli</taxon>
        <taxon>Bacillales</taxon>
        <taxon>Bacillaceae</taxon>
        <taxon>Falsibacillus</taxon>
    </lineage>
</organism>
<dbReference type="CDD" id="cd01949">
    <property type="entry name" value="GGDEF"/>
    <property type="match status" value="1"/>
</dbReference>
<evidence type="ECO:0000259" key="4">
    <source>
        <dbReference type="PROSITE" id="PS50883"/>
    </source>
</evidence>
<dbReference type="InterPro" id="IPR035965">
    <property type="entry name" value="PAS-like_dom_sf"/>
</dbReference>
<feature type="transmembrane region" description="Helical" evidence="1">
    <location>
        <begin position="77"/>
        <end position="96"/>
    </location>
</feature>
<feature type="domain" description="PAC" evidence="3">
    <location>
        <begin position="316"/>
        <end position="367"/>
    </location>
</feature>
<evidence type="ECO:0000256" key="1">
    <source>
        <dbReference type="SAM" id="Phobius"/>
    </source>
</evidence>
<dbReference type="SMART" id="SM00086">
    <property type="entry name" value="PAC"/>
    <property type="match status" value="3"/>
</dbReference>
<dbReference type="InterPro" id="IPR001610">
    <property type="entry name" value="PAC"/>
</dbReference>
<dbReference type="Gene3D" id="3.30.70.270">
    <property type="match status" value="1"/>
</dbReference>
<dbReference type="InterPro" id="IPR000014">
    <property type="entry name" value="PAS"/>
</dbReference>
<evidence type="ECO:0000313" key="6">
    <source>
        <dbReference type="EMBL" id="RLQ96174.1"/>
    </source>
</evidence>
<keyword evidence="1" id="KW-1133">Transmembrane helix</keyword>
<dbReference type="SMART" id="SM00267">
    <property type="entry name" value="GGDEF"/>
    <property type="match status" value="1"/>
</dbReference>
<dbReference type="PROSITE" id="PS50113">
    <property type="entry name" value="PAC"/>
    <property type="match status" value="3"/>
</dbReference>
<feature type="transmembrane region" description="Helical" evidence="1">
    <location>
        <begin position="12"/>
        <end position="33"/>
    </location>
</feature>
<gene>
    <name evidence="6" type="ORF">D9X91_07740</name>
</gene>
<dbReference type="Pfam" id="PF08447">
    <property type="entry name" value="PAS_3"/>
    <property type="match status" value="2"/>
</dbReference>
<feature type="domain" description="PAS" evidence="2">
    <location>
        <begin position="494"/>
        <end position="564"/>
    </location>
</feature>
<evidence type="ECO:0000259" key="2">
    <source>
        <dbReference type="PROSITE" id="PS50112"/>
    </source>
</evidence>
<feature type="domain" description="PAS" evidence="2">
    <location>
        <begin position="368"/>
        <end position="438"/>
    </location>
</feature>
<feature type="domain" description="GGDEF" evidence="5">
    <location>
        <begin position="651"/>
        <end position="784"/>
    </location>
</feature>
<dbReference type="CDD" id="cd01948">
    <property type="entry name" value="EAL"/>
    <property type="match status" value="1"/>
</dbReference>
<keyword evidence="7" id="KW-1185">Reference proteome</keyword>
<dbReference type="InterPro" id="IPR000700">
    <property type="entry name" value="PAS-assoc_C"/>
</dbReference>
<dbReference type="PROSITE" id="PS50883">
    <property type="entry name" value="EAL"/>
    <property type="match status" value="1"/>
</dbReference>
<keyword evidence="1" id="KW-0472">Membrane</keyword>
<proteinExistence type="predicted"/>
<accession>A0A3L7K1E4</accession>
<dbReference type="InterPro" id="IPR000160">
    <property type="entry name" value="GGDEF_dom"/>
</dbReference>
<dbReference type="InterPro" id="IPR001633">
    <property type="entry name" value="EAL_dom"/>
</dbReference>
<dbReference type="InterPro" id="IPR035919">
    <property type="entry name" value="EAL_sf"/>
</dbReference>
<feature type="transmembrane region" description="Helical" evidence="1">
    <location>
        <begin position="140"/>
        <end position="162"/>
    </location>
</feature>
<feature type="transmembrane region" description="Helical" evidence="1">
    <location>
        <begin position="45"/>
        <end position="65"/>
    </location>
</feature>
<dbReference type="SUPFAM" id="SSF141868">
    <property type="entry name" value="EAL domain-like"/>
    <property type="match status" value="1"/>
</dbReference>
<dbReference type="SMART" id="SM00052">
    <property type="entry name" value="EAL"/>
    <property type="match status" value="1"/>
</dbReference>
<dbReference type="InterPro" id="IPR029787">
    <property type="entry name" value="Nucleotide_cyclase"/>
</dbReference>
<dbReference type="SUPFAM" id="SSF55073">
    <property type="entry name" value="Nucleotide cyclase"/>
    <property type="match status" value="1"/>
</dbReference>
<evidence type="ECO:0000259" key="5">
    <source>
        <dbReference type="PROSITE" id="PS50887"/>
    </source>
</evidence>
<dbReference type="InterPro" id="IPR043128">
    <property type="entry name" value="Rev_trsase/Diguanyl_cyclase"/>
</dbReference>
<dbReference type="Pfam" id="PF13426">
    <property type="entry name" value="PAS_9"/>
    <property type="match status" value="1"/>
</dbReference>
<dbReference type="AlphaFoldDB" id="A0A3L7K1E4"/>
<protein>
    <submittedName>
        <fullName evidence="6">EAL domain-containing protein</fullName>
    </submittedName>
</protein>
<dbReference type="Pfam" id="PF00563">
    <property type="entry name" value="EAL"/>
    <property type="match status" value="1"/>
</dbReference>
<feature type="domain" description="PAS" evidence="2">
    <location>
        <begin position="244"/>
        <end position="314"/>
    </location>
</feature>
<feature type="domain" description="EAL" evidence="4">
    <location>
        <begin position="793"/>
        <end position="1047"/>
    </location>
</feature>
<evidence type="ECO:0000313" key="7">
    <source>
        <dbReference type="Proteomes" id="UP000276770"/>
    </source>
</evidence>
<dbReference type="PANTHER" id="PTHR44757:SF2">
    <property type="entry name" value="BIOFILM ARCHITECTURE MAINTENANCE PROTEIN MBAA"/>
    <property type="match status" value="1"/>
</dbReference>
<dbReference type="InterPro" id="IPR052155">
    <property type="entry name" value="Biofilm_reg_signaling"/>
</dbReference>
<keyword evidence="1" id="KW-0812">Transmembrane</keyword>
<dbReference type="PROSITE" id="PS50887">
    <property type="entry name" value="GGDEF"/>
    <property type="match status" value="1"/>
</dbReference>
<feature type="domain" description="PAC" evidence="3">
    <location>
        <begin position="567"/>
        <end position="619"/>
    </location>
</feature>
<feature type="transmembrane region" description="Helical" evidence="1">
    <location>
        <begin position="103"/>
        <end position="120"/>
    </location>
</feature>
<dbReference type="CDD" id="cd00130">
    <property type="entry name" value="PAS"/>
    <property type="match status" value="3"/>
</dbReference>
<dbReference type="RefSeq" id="WP_121680026.1">
    <property type="nucleotide sequence ID" value="NZ_RCVZ01000004.1"/>
</dbReference>
<dbReference type="SUPFAM" id="SSF55785">
    <property type="entry name" value="PYP-like sensor domain (PAS domain)"/>
    <property type="match status" value="3"/>
</dbReference>
<dbReference type="NCBIfam" id="TIGR00229">
    <property type="entry name" value="sensory_box"/>
    <property type="match status" value="3"/>
</dbReference>
<dbReference type="Proteomes" id="UP000276770">
    <property type="component" value="Unassembled WGS sequence"/>
</dbReference>
<dbReference type="PANTHER" id="PTHR44757">
    <property type="entry name" value="DIGUANYLATE CYCLASE DGCP"/>
    <property type="match status" value="1"/>
</dbReference>
<dbReference type="Pfam" id="PF00990">
    <property type="entry name" value="GGDEF"/>
    <property type="match status" value="1"/>
</dbReference>
<reference evidence="6 7" key="1">
    <citation type="submission" date="2018-10" db="EMBL/GenBank/DDBJ databases">
        <title>Falsibacillus sp. genome draft.</title>
        <authorList>
            <person name="Shi S."/>
        </authorList>
    </citation>
    <scope>NUCLEOTIDE SEQUENCE [LARGE SCALE GENOMIC DNA]</scope>
    <source>
        <strain evidence="6 7">GY 10110</strain>
    </source>
</reference>
<comment type="caution">
    <text evidence="6">The sequence shown here is derived from an EMBL/GenBank/DDBJ whole genome shotgun (WGS) entry which is preliminary data.</text>
</comment>
<evidence type="ECO:0000259" key="3">
    <source>
        <dbReference type="PROSITE" id="PS50113"/>
    </source>
</evidence>